<evidence type="ECO:0000256" key="2">
    <source>
        <dbReference type="PROSITE-ProRule" id="PRU00267"/>
    </source>
</evidence>
<dbReference type="InterPro" id="IPR009071">
    <property type="entry name" value="HMG_box_dom"/>
</dbReference>
<organism evidence="5 6">
    <name type="scientific">Durusdinium trenchii</name>
    <dbReference type="NCBI Taxonomy" id="1381693"/>
    <lineage>
        <taxon>Eukaryota</taxon>
        <taxon>Sar</taxon>
        <taxon>Alveolata</taxon>
        <taxon>Dinophyceae</taxon>
        <taxon>Suessiales</taxon>
        <taxon>Symbiodiniaceae</taxon>
        <taxon>Durusdinium</taxon>
    </lineage>
</organism>
<keyword evidence="1 2" id="KW-0238">DNA-binding</keyword>
<dbReference type="PROSITE" id="PS50118">
    <property type="entry name" value="HMG_BOX_2"/>
    <property type="match status" value="2"/>
</dbReference>
<dbReference type="Proteomes" id="UP001642464">
    <property type="component" value="Unassembled WGS sequence"/>
</dbReference>
<name>A0ABP0LCX9_9DINO</name>
<sequence length="198" mass="23173">MGKAKRKMKDPHKPKRALTGFMFFSKDRRPKLMEENPGIIFTEVGKKLGQEWKELDDAAKAPYEAQAEADKERYAQEMASYVPDERYITKSKRKDPNRPKRAMSAYLYFCKAHRESVKAEFPDKIMVEVQAVLGKRWKETTEAERVPFVKQAEADRERYDKEMLKQFGSQQQAEPSYVDDEGDMGLDEVDEEEEEDMN</sequence>
<protein>
    <submittedName>
        <fullName evidence="5">High mobility group-T protein (HMG-T) (HMG-T1) (HMG-1)</fullName>
    </submittedName>
</protein>
<dbReference type="Gene3D" id="1.10.30.10">
    <property type="entry name" value="High mobility group box domain"/>
    <property type="match status" value="2"/>
</dbReference>
<evidence type="ECO:0000256" key="3">
    <source>
        <dbReference type="SAM" id="MobiDB-lite"/>
    </source>
</evidence>
<feature type="domain" description="HMG box" evidence="4">
    <location>
        <begin position="99"/>
        <end position="167"/>
    </location>
</feature>
<keyword evidence="6" id="KW-1185">Reference proteome</keyword>
<dbReference type="EMBL" id="CAXAMM010015700">
    <property type="protein sequence ID" value="CAK9037004.1"/>
    <property type="molecule type" value="Genomic_DNA"/>
</dbReference>
<dbReference type="InterPro" id="IPR036910">
    <property type="entry name" value="HMG_box_dom_sf"/>
</dbReference>
<feature type="compositionally biased region" description="Acidic residues" evidence="3">
    <location>
        <begin position="177"/>
        <end position="198"/>
    </location>
</feature>
<dbReference type="PANTHER" id="PTHR48112">
    <property type="entry name" value="HIGH MOBILITY GROUP PROTEIN DSP1"/>
    <property type="match status" value="1"/>
</dbReference>
<evidence type="ECO:0000313" key="6">
    <source>
        <dbReference type="Proteomes" id="UP001642464"/>
    </source>
</evidence>
<feature type="region of interest" description="Disordered" evidence="3">
    <location>
        <begin position="165"/>
        <end position="198"/>
    </location>
</feature>
<feature type="domain" description="HMG box" evidence="4">
    <location>
        <begin position="14"/>
        <end position="82"/>
    </location>
</feature>
<reference evidence="5 6" key="1">
    <citation type="submission" date="2024-02" db="EMBL/GenBank/DDBJ databases">
        <authorList>
            <person name="Chen Y."/>
            <person name="Shah S."/>
            <person name="Dougan E. K."/>
            <person name="Thang M."/>
            <person name="Chan C."/>
        </authorList>
    </citation>
    <scope>NUCLEOTIDE SEQUENCE [LARGE SCALE GENOMIC DNA]</scope>
</reference>
<proteinExistence type="predicted"/>
<evidence type="ECO:0000256" key="1">
    <source>
        <dbReference type="ARBA" id="ARBA00023125"/>
    </source>
</evidence>
<comment type="caution">
    <text evidence="5">The sequence shown here is derived from an EMBL/GenBank/DDBJ whole genome shotgun (WGS) entry which is preliminary data.</text>
</comment>
<feature type="DNA-binding region" description="HMG box" evidence="2">
    <location>
        <begin position="99"/>
        <end position="167"/>
    </location>
</feature>
<dbReference type="InterPro" id="IPR050342">
    <property type="entry name" value="HMGB"/>
</dbReference>
<accession>A0ABP0LCX9</accession>
<feature type="DNA-binding region" description="HMG box" evidence="2">
    <location>
        <begin position="14"/>
        <end position="82"/>
    </location>
</feature>
<dbReference type="PRINTS" id="PR00886">
    <property type="entry name" value="HIGHMOBLTY12"/>
</dbReference>
<evidence type="ECO:0000313" key="5">
    <source>
        <dbReference type="EMBL" id="CAK9037004.1"/>
    </source>
</evidence>
<dbReference type="PANTHER" id="PTHR48112:SF22">
    <property type="entry name" value="MITOCHONDRIAL TRANSCRIPTION FACTOR A, ISOFORM B"/>
    <property type="match status" value="1"/>
</dbReference>
<gene>
    <name evidence="5" type="ORF">SCF082_LOCUS21958</name>
</gene>
<dbReference type="SUPFAM" id="SSF47095">
    <property type="entry name" value="HMG-box"/>
    <property type="match status" value="2"/>
</dbReference>
<evidence type="ECO:0000259" key="4">
    <source>
        <dbReference type="PROSITE" id="PS50118"/>
    </source>
</evidence>
<dbReference type="SMART" id="SM00398">
    <property type="entry name" value="HMG"/>
    <property type="match status" value="2"/>
</dbReference>
<keyword evidence="2" id="KW-0539">Nucleus</keyword>
<dbReference type="Pfam" id="PF00505">
    <property type="entry name" value="HMG_box"/>
    <property type="match status" value="2"/>
</dbReference>